<dbReference type="InterPro" id="IPR011333">
    <property type="entry name" value="SKP1/BTB/POZ_sf"/>
</dbReference>
<dbReference type="SUPFAM" id="SSF54695">
    <property type="entry name" value="POZ domain"/>
    <property type="match status" value="1"/>
</dbReference>
<evidence type="ECO:0000313" key="3">
    <source>
        <dbReference type="Proteomes" id="UP000553632"/>
    </source>
</evidence>
<feature type="region of interest" description="Disordered" evidence="1">
    <location>
        <begin position="164"/>
        <end position="272"/>
    </location>
</feature>
<organism evidence="2 3">
    <name type="scientific">Perkinsus olseni</name>
    <name type="common">Perkinsus atlanticus</name>
    <dbReference type="NCBI Taxonomy" id="32597"/>
    <lineage>
        <taxon>Eukaryota</taxon>
        <taxon>Sar</taxon>
        <taxon>Alveolata</taxon>
        <taxon>Perkinsozoa</taxon>
        <taxon>Perkinsea</taxon>
        <taxon>Perkinsida</taxon>
        <taxon>Perkinsidae</taxon>
        <taxon>Perkinsus</taxon>
    </lineage>
</organism>
<sequence length="314" mass="33876">VLNSQLDRLWSMLTEHNGQLADVWIYSAEYPGARPTALPAHKCILAAACPALIRKINPRRTSSCTTADSASGEIDGAKKRENSEETVGVRRLDLTEVAPTWAVMSLLRYIYGQTVEVESGRLSVLYTLAKDMQCRGLENDCLEKMENLRKKTVDCEEVGKLGARKDTPEVGERQRSPKSDSGGDVEPVVAESSVDAAASTSSSDRSEGVSKVEACSGNHAVKTEPTHSESSQFRGAVTDESGLKKSANSSSTGSFLDMIRNSGSLPKLDRGRMINTPGAFDKKYELVSPEEGGILGEGMNGAVRLAKDRFTGEQ</sequence>
<keyword evidence="3" id="KW-1185">Reference proteome</keyword>
<dbReference type="Proteomes" id="UP000553632">
    <property type="component" value="Unassembled WGS sequence"/>
</dbReference>
<evidence type="ECO:0000256" key="1">
    <source>
        <dbReference type="SAM" id="MobiDB-lite"/>
    </source>
</evidence>
<comment type="caution">
    <text evidence="2">The sequence shown here is derived from an EMBL/GenBank/DDBJ whole genome shotgun (WGS) entry which is preliminary data.</text>
</comment>
<feature type="non-terminal residue" evidence="2">
    <location>
        <position position="1"/>
    </location>
</feature>
<protein>
    <recommendedName>
        <fullName evidence="4">BTB domain-containing protein</fullName>
    </recommendedName>
</protein>
<accession>A0A7J6QHX1</accession>
<evidence type="ECO:0000313" key="2">
    <source>
        <dbReference type="EMBL" id="KAF4707812.1"/>
    </source>
</evidence>
<proteinExistence type="predicted"/>
<dbReference type="AlphaFoldDB" id="A0A7J6QHX1"/>
<feature type="non-terminal residue" evidence="2">
    <location>
        <position position="314"/>
    </location>
</feature>
<dbReference type="Gene3D" id="3.30.710.10">
    <property type="entry name" value="Potassium Channel Kv1.1, Chain A"/>
    <property type="match status" value="1"/>
</dbReference>
<gene>
    <name evidence="2" type="ORF">FOZ63_026243</name>
</gene>
<feature type="region of interest" description="Disordered" evidence="1">
    <location>
        <begin position="62"/>
        <end position="83"/>
    </location>
</feature>
<feature type="compositionally biased region" description="Basic and acidic residues" evidence="1">
    <location>
        <begin position="164"/>
        <end position="178"/>
    </location>
</feature>
<feature type="compositionally biased region" description="Low complexity" evidence="1">
    <location>
        <begin position="184"/>
        <end position="203"/>
    </location>
</feature>
<dbReference type="EMBL" id="JABANO010032894">
    <property type="protein sequence ID" value="KAF4707812.1"/>
    <property type="molecule type" value="Genomic_DNA"/>
</dbReference>
<evidence type="ECO:0008006" key="4">
    <source>
        <dbReference type="Google" id="ProtNLM"/>
    </source>
</evidence>
<name>A0A7J6QHX1_PEROL</name>
<reference evidence="2 3" key="1">
    <citation type="submission" date="2020-04" db="EMBL/GenBank/DDBJ databases">
        <title>Perkinsus olseni comparative genomics.</title>
        <authorList>
            <person name="Bogema D.R."/>
        </authorList>
    </citation>
    <scope>NUCLEOTIDE SEQUENCE [LARGE SCALE GENOMIC DNA]</scope>
    <source>
        <strain evidence="2 3">ATCC PRA-207</strain>
    </source>
</reference>